<dbReference type="STRING" id="1121013.GCA_000426365_02681"/>
<evidence type="ECO:0000313" key="3">
    <source>
        <dbReference type="Proteomes" id="UP000029391"/>
    </source>
</evidence>
<dbReference type="AlphaFoldDB" id="A0A091B7T9"/>
<dbReference type="OrthoDB" id="5966396at2"/>
<evidence type="ECO:0000256" key="1">
    <source>
        <dbReference type="SAM" id="SignalP"/>
    </source>
</evidence>
<dbReference type="RefSeq" id="WP_026817573.1">
    <property type="nucleotide sequence ID" value="NZ_AUFF01000012.1"/>
</dbReference>
<organism evidence="2 3">
    <name type="scientific">Arenimonas composti TR7-09 = DSM 18010</name>
    <dbReference type="NCBI Taxonomy" id="1121013"/>
    <lineage>
        <taxon>Bacteria</taxon>
        <taxon>Pseudomonadati</taxon>
        <taxon>Pseudomonadota</taxon>
        <taxon>Gammaproteobacteria</taxon>
        <taxon>Lysobacterales</taxon>
        <taxon>Lysobacteraceae</taxon>
        <taxon>Arenimonas</taxon>
    </lineage>
</organism>
<dbReference type="Proteomes" id="UP000029391">
    <property type="component" value="Unassembled WGS sequence"/>
</dbReference>
<feature type="signal peptide" evidence="1">
    <location>
        <begin position="1"/>
        <end position="19"/>
    </location>
</feature>
<comment type="caution">
    <text evidence="2">The sequence shown here is derived from an EMBL/GenBank/DDBJ whole genome shotgun (WGS) entry which is preliminary data.</text>
</comment>
<evidence type="ECO:0000313" key="2">
    <source>
        <dbReference type="EMBL" id="KFN48733.1"/>
    </source>
</evidence>
<proteinExistence type="predicted"/>
<keyword evidence="3" id="KW-1185">Reference proteome</keyword>
<reference evidence="2 3" key="1">
    <citation type="submission" date="2013-09" db="EMBL/GenBank/DDBJ databases">
        <title>Genome sequencing of Arenimonas composti.</title>
        <authorList>
            <person name="Chen F."/>
            <person name="Wang G."/>
        </authorList>
    </citation>
    <scope>NUCLEOTIDE SEQUENCE [LARGE SCALE GENOMIC DNA]</scope>
    <source>
        <strain evidence="2 3">TR7-09</strain>
    </source>
</reference>
<dbReference type="EMBL" id="AWXU01000049">
    <property type="protein sequence ID" value="KFN48733.1"/>
    <property type="molecule type" value="Genomic_DNA"/>
</dbReference>
<accession>A0A091B7T9</accession>
<protein>
    <submittedName>
        <fullName evidence="2">Uncharacterized protein</fullName>
    </submittedName>
</protein>
<sequence length="170" mass="18732">MLRRLTLLSWLTLPLAAQAAINPAEFTKGAPVQVQLRPVVQIVEHFQRDGDTHRRTTIVATVVAEHRDDPEIEVGDTVTIDWTVNTDALKRAAADYNERMAGMVGPQFMYAPNPPQPDADGLIWANLERDPAATAELPPAALDRETAHDADRRVGEVFVPAASQHSFDHP</sequence>
<keyword evidence="1" id="KW-0732">Signal</keyword>
<feature type="chain" id="PRO_5001869379" evidence="1">
    <location>
        <begin position="20"/>
        <end position="170"/>
    </location>
</feature>
<name>A0A091B7T9_9GAMM</name>
<gene>
    <name evidence="2" type="ORF">P873_13835</name>
</gene>